<evidence type="ECO:0000256" key="5">
    <source>
        <dbReference type="SAM" id="Phobius"/>
    </source>
</evidence>
<dbReference type="AlphaFoldDB" id="A0A6A6TJZ4"/>
<protein>
    <submittedName>
        <fullName evidence="7">MFS general substrate transporter</fullName>
    </submittedName>
</protein>
<feature type="transmembrane region" description="Helical" evidence="5">
    <location>
        <begin position="395"/>
        <end position="416"/>
    </location>
</feature>
<feature type="transmembrane region" description="Helical" evidence="5">
    <location>
        <begin position="151"/>
        <end position="169"/>
    </location>
</feature>
<feature type="transmembrane region" description="Helical" evidence="5">
    <location>
        <begin position="316"/>
        <end position="335"/>
    </location>
</feature>
<dbReference type="PROSITE" id="PS50850">
    <property type="entry name" value="MFS"/>
    <property type="match status" value="1"/>
</dbReference>
<evidence type="ECO:0000256" key="2">
    <source>
        <dbReference type="ARBA" id="ARBA00022692"/>
    </source>
</evidence>
<dbReference type="GO" id="GO:0005886">
    <property type="term" value="C:plasma membrane"/>
    <property type="evidence" value="ECO:0007669"/>
    <property type="project" value="TreeGrafter"/>
</dbReference>
<keyword evidence="8" id="KW-1185">Reference proteome</keyword>
<dbReference type="PANTHER" id="PTHR23502:SF23">
    <property type="entry name" value="FLUCONAZOLE RESISTANCE PROTEIN 1"/>
    <property type="match status" value="1"/>
</dbReference>
<dbReference type="EMBL" id="MU004308">
    <property type="protein sequence ID" value="KAF2659258.1"/>
    <property type="molecule type" value="Genomic_DNA"/>
</dbReference>
<evidence type="ECO:0000313" key="8">
    <source>
        <dbReference type="Proteomes" id="UP000799324"/>
    </source>
</evidence>
<feature type="transmembrane region" description="Helical" evidence="5">
    <location>
        <begin position="209"/>
        <end position="230"/>
    </location>
</feature>
<evidence type="ECO:0000259" key="6">
    <source>
        <dbReference type="PROSITE" id="PS50850"/>
    </source>
</evidence>
<evidence type="ECO:0000256" key="3">
    <source>
        <dbReference type="ARBA" id="ARBA00022989"/>
    </source>
</evidence>
<dbReference type="InterPro" id="IPR036259">
    <property type="entry name" value="MFS_trans_sf"/>
</dbReference>
<feature type="transmembrane region" description="Helical" evidence="5">
    <location>
        <begin position="120"/>
        <end position="139"/>
    </location>
</feature>
<keyword evidence="2 5" id="KW-0812">Transmembrane</keyword>
<dbReference type="CDD" id="cd17323">
    <property type="entry name" value="MFS_Tpo1_MDR_like"/>
    <property type="match status" value="1"/>
</dbReference>
<feature type="transmembrane region" description="Helical" evidence="5">
    <location>
        <begin position="422"/>
        <end position="447"/>
    </location>
</feature>
<evidence type="ECO:0000256" key="4">
    <source>
        <dbReference type="ARBA" id="ARBA00023136"/>
    </source>
</evidence>
<feature type="transmembrane region" description="Helical" evidence="5">
    <location>
        <begin position="454"/>
        <end position="477"/>
    </location>
</feature>
<dbReference type="Gene3D" id="1.20.1250.20">
    <property type="entry name" value="MFS general substrate transporter like domains"/>
    <property type="match status" value="1"/>
</dbReference>
<sequence length="523" mass="57266">MEALLKNGAVGTLVRYFINGNLSYSRKGIKALAAGYASSEDIAVPVDAEKEDAEKVDQNLVTWEPDDEDNPQNWPMWNKILVTSLLSFYTFAVYVGSSLYTSSEEDVMEIFHVSFTKSALGLALYVLGYGLGCLLFSPLSEIPAVGRNPPYAVSGFLFVILCIPTSLVNNYPGLMVLRFLLGFMASPCLATAGASFADIWLPAQFPFAVAMWAAVASIGPTLGPLISSFAVEKLGWHFSSWELLIISGPVYLLIILFLPETSGPTILYYRAKRLREHTGNANLMSEAEEKQKHLTASSLLWDALIKPWELNIKDPAILFTTVYLGLVYGIFYSFFESLPLVYPVHYGFSATSTSLIFIGVAPAIFLAFFTHCIYLHKRVVSRMMDGTFGELENHLIPGLIASPLLPAGLFIFAWTSRPEVHWIVPTIGLAITSSGIYLLAQGIFMYIPIIYPKYAASIFAANSMARSLFAFTAILVAKPMFDGIGVDGGVSLLAGLMVVCMVGIGLLFRYGKALRARSRFAGN</sequence>
<feature type="transmembrane region" description="Helical" evidence="5">
    <location>
        <begin position="80"/>
        <end position="100"/>
    </location>
</feature>
<accession>A0A6A6TJZ4</accession>
<dbReference type="GO" id="GO:1990961">
    <property type="term" value="P:xenobiotic detoxification by transmembrane export across the plasma membrane"/>
    <property type="evidence" value="ECO:0007669"/>
    <property type="project" value="TreeGrafter"/>
</dbReference>
<organism evidence="7 8">
    <name type="scientific">Lophiostoma macrostomum CBS 122681</name>
    <dbReference type="NCBI Taxonomy" id="1314788"/>
    <lineage>
        <taxon>Eukaryota</taxon>
        <taxon>Fungi</taxon>
        <taxon>Dikarya</taxon>
        <taxon>Ascomycota</taxon>
        <taxon>Pezizomycotina</taxon>
        <taxon>Dothideomycetes</taxon>
        <taxon>Pleosporomycetidae</taxon>
        <taxon>Pleosporales</taxon>
        <taxon>Lophiostomataceae</taxon>
        <taxon>Lophiostoma</taxon>
    </lineage>
</organism>
<feature type="transmembrane region" description="Helical" evidence="5">
    <location>
        <begin position="250"/>
        <end position="269"/>
    </location>
</feature>
<feature type="transmembrane region" description="Helical" evidence="5">
    <location>
        <begin position="175"/>
        <end position="197"/>
    </location>
</feature>
<evidence type="ECO:0000313" key="7">
    <source>
        <dbReference type="EMBL" id="KAF2659258.1"/>
    </source>
</evidence>
<feature type="transmembrane region" description="Helical" evidence="5">
    <location>
        <begin position="489"/>
        <end position="510"/>
    </location>
</feature>
<keyword evidence="3 5" id="KW-1133">Transmembrane helix</keyword>
<dbReference type="Pfam" id="PF07690">
    <property type="entry name" value="MFS_1"/>
    <property type="match status" value="1"/>
</dbReference>
<gene>
    <name evidence="7" type="ORF">K491DRAFT_702320</name>
</gene>
<feature type="transmembrane region" description="Helical" evidence="5">
    <location>
        <begin position="355"/>
        <end position="375"/>
    </location>
</feature>
<reference evidence="7" key="1">
    <citation type="journal article" date="2020" name="Stud. Mycol.">
        <title>101 Dothideomycetes genomes: a test case for predicting lifestyles and emergence of pathogens.</title>
        <authorList>
            <person name="Haridas S."/>
            <person name="Albert R."/>
            <person name="Binder M."/>
            <person name="Bloem J."/>
            <person name="Labutti K."/>
            <person name="Salamov A."/>
            <person name="Andreopoulos B."/>
            <person name="Baker S."/>
            <person name="Barry K."/>
            <person name="Bills G."/>
            <person name="Bluhm B."/>
            <person name="Cannon C."/>
            <person name="Castanera R."/>
            <person name="Culley D."/>
            <person name="Daum C."/>
            <person name="Ezra D."/>
            <person name="Gonzalez J."/>
            <person name="Henrissat B."/>
            <person name="Kuo A."/>
            <person name="Liang C."/>
            <person name="Lipzen A."/>
            <person name="Lutzoni F."/>
            <person name="Magnuson J."/>
            <person name="Mondo S."/>
            <person name="Nolan M."/>
            <person name="Ohm R."/>
            <person name="Pangilinan J."/>
            <person name="Park H.-J."/>
            <person name="Ramirez L."/>
            <person name="Alfaro M."/>
            <person name="Sun H."/>
            <person name="Tritt A."/>
            <person name="Yoshinaga Y."/>
            <person name="Zwiers L.-H."/>
            <person name="Turgeon B."/>
            <person name="Goodwin S."/>
            <person name="Spatafora J."/>
            <person name="Crous P."/>
            <person name="Grigoriev I."/>
        </authorList>
    </citation>
    <scope>NUCLEOTIDE SEQUENCE</scope>
    <source>
        <strain evidence="7">CBS 122681</strain>
    </source>
</reference>
<comment type="subcellular location">
    <subcellularLocation>
        <location evidence="1">Membrane</location>
        <topology evidence="1">Multi-pass membrane protein</topology>
    </subcellularLocation>
</comment>
<feature type="domain" description="Major facilitator superfamily (MFS) profile" evidence="6">
    <location>
        <begin position="82"/>
        <end position="512"/>
    </location>
</feature>
<proteinExistence type="predicted"/>
<evidence type="ECO:0000256" key="1">
    <source>
        <dbReference type="ARBA" id="ARBA00004141"/>
    </source>
</evidence>
<dbReference type="Proteomes" id="UP000799324">
    <property type="component" value="Unassembled WGS sequence"/>
</dbReference>
<dbReference type="InterPro" id="IPR020846">
    <property type="entry name" value="MFS_dom"/>
</dbReference>
<keyword evidence="4 5" id="KW-0472">Membrane</keyword>
<dbReference type="InterPro" id="IPR011701">
    <property type="entry name" value="MFS"/>
</dbReference>
<dbReference type="SUPFAM" id="SSF103473">
    <property type="entry name" value="MFS general substrate transporter"/>
    <property type="match status" value="1"/>
</dbReference>
<dbReference type="GO" id="GO:0015244">
    <property type="term" value="F:fluconazole transmembrane transporter activity"/>
    <property type="evidence" value="ECO:0007669"/>
    <property type="project" value="TreeGrafter"/>
</dbReference>
<dbReference type="PANTHER" id="PTHR23502">
    <property type="entry name" value="MAJOR FACILITATOR SUPERFAMILY"/>
    <property type="match status" value="1"/>
</dbReference>
<dbReference type="OrthoDB" id="3357846at2759"/>
<name>A0A6A6TJZ4_9PLEO</name>